<evidence type="ECO:0000256" key="3">
    <source>
        <dbReference type="ARBA" id="ARBA00022840"/>
    </source>
</evidence>
<dbReference type="PANTHER" id="PTHR42939">
    <property type="entry name" value="ABC TRANSPORTER ATP-BINDING PROTEIN ALBC-RELATED"/>
    <property type="match status" value="1"/>
</dbReference>
<dbReference type="InterPro" id="IPR003439">
    <property type="entry name" value="ABC_transporter-like_ATP-bd"/>
</dbReference>
<evidence type="ECO:0000313" key="6">
    <source>
        <dbReference type="Proteomes" id="UP000027142"/>
    </source>
</evidence>
<dbReference type="Gene3D" id="3.40.50.300">
    <property type="entry name" value="P-loop containing nucleotide triphosphate hydrolases"/>
    <property type="match status" value="1"/>
</dbReference>
<keyword evidence="2" id="KW-0547">Nucleotide-binding</keyword>
<dbReference type="Pfam" id="PF00005">
    <property type="entry name" value="ABC_tran"/>
    <property type="match status" value="1"/>
</dbReference>
<reference evidence="5 6" key="1">
    <citation type="journal article" date="2014" name="Gene">
        <title>A comparative genomic analysis of the alkalitolerant soil bacterium Bacillus lehensis G1.</title>
        <authorList>
            <person name="Noor Y.M."/>
            <person name="Samsulrizal N.H."/>
            <person name="Jema'on N.A."/>
            <person name="Low K.O."/>
            <person name="Ramli A.N."/>
            <person name="Alias N.I."/>
            <person name="Damis S.I."/>
            <person name="Fuzi S.F."/>
            <person name="Isa M.N."/>
            <person name="Murad A.M."/>
            <person name="Raih M.F."/>
            <person name="Bakar F.D."/>
            <person name="Najimudin N."/>
            <person name="Mahadi N.M."/>
            <person name="Illias R.M."/>
        </authorList>
    </citation>
    <scope>NUCLEOTIDE SEQUENCE [LARGE SCALE GENOMIC DNA]</scope>
    <source>
        <strain evidence="5 6">G1</strain>
    </source>
</reference>
<dbReference type="KEGG" id="ble:BleG1_3090"/>
<dbReference type="PANTHER" id="PTHR42939:SF1">
    <property type="entry name" value="ABC TRANSPORTER ATP-BINDING PROTEIN ALBC-RELATED"/>
    <property type="match status" value="1"/>
</dbReference>
<dbReference type="STRING" id="1246626.BleG1_3090"/>
<keyword evidence="1" id="KW-0813">Transport</keyword>
<evidence type="ECO:0000256" key="1">
    <source>
        <dbReference type="ARBA" id="ARBA00022448"/>
    </source>
</evidence>
<dbReference type="SUPFAM" id="SSF52540">
    <property type="entry name" value="P-loop containing nucleoside triphosphate hydrolases"/>
    <property type="match status" value="1"/>
</dbReference>
<proteinExistence type="predicted"/>
<dbReference type="RefSeq" id="WP_038482786.1">
    <property type="nucleotide sequence ID" value="NZ_CP003923.1"/>
</dbReference>
<evidence type="ECO:0000259" key="4">
    <source>
        <dbReference type="PROSITE" id="PS50893"/>
    </source>
</evidence>
<dbReference type="OrthoDB" id="9804819at2"/>
<organism evidence="5 6">
    <name type="scientific">Shouchella lehensis G1</name>
    <dbReference type="NCBI Taxonomy" id="1246626"/>
    <lineage>
        <taxon>Bacteria</taxon>
        <taxon>Bacillati</taxon>
        <taxon>Bacillota</taxon>
        <taxon>Bacilli</taxon>
        <taxon>Bacillales</taxon>
        <taxon>Bacillaceae</taxon>
        <taxon>Shouchella</taxon>
    </lineage>
</organism>
<dbReference type="GO" id="GO:0005524">
    <property type="term" value="F:ATP binding"/>
    <property type="evidence" value="ECO:0007669"/>
    <property type="project" value="UniProtKB-KW"/>
</dbReference>
<dbReference type="CDD" id="cd03230">
    <property type="entry name" value="ABC_DR_subfamily_A"/>
    <property type="match status" value="1"/>
</dbReference>
<sequence>MIRVDKLSKSFGRKVIFDQVSFTAEKGEITCLIGINGVGKTTLLKAIAHLTPVNSGKVTINGEPLRAQQYRDIVFIPDVLPMAPSFSIQEAIDFMKDFYPNWNDARCSDLLTFFKLDQLQKLSHLSKGNVAKVNLVLGLSVDAHYILMDEPFSGIDIFSREEIASLFSSGFLEDKGILVTTHEIRDIEHLIDKAILLKDGTVAKEFYTEDLRFEEGKSIEDAMREIYVNHG</sequence>
<gene>
    <name evidence="5" type="ORF">BleG1_3090</name>
</gene>
<dbReference type="HOGENOM" id="CLU_000604_1_2_9"/>
<dbReference type="Proteomes" id="UP000027142">
    <property type="component" value="Chromosome"/>
</dbReference>
<dbReference type="GO" id="GO:0016887">
    <property type="term" value="F:ATP hydrolysis activity"/>
    <property type="evidence" value="ECO:0007669"/>
    <property type="project" value="InterPro"/>
</dbReference>
<feature type="domain" description="ABC transporter" evidence="4">
    <location>
        <begin position="2"/>
        <end position="224"/>
    </location>
</feature>
<name>A0A060M6E4_9BACI</name>
<dbReference type="InterPro" id="IPR051782">
    <property type="entry name" value="ABC_Transporter_VariousFunc"/>
</dbReference>
<keyword evidence="6" id="KW-1185">Reference proteome</keyword>
<dbReference type="InterPro" id="IPR027417">
    <property type="entry name" value="P-loop_NTPase"/>
</dbReference>
<dbReference type="PATRIC" id="fig|1246626.3.peg.3082"/>
<dbReference type="InterPro" id="IPR003593">
    <property type="entry name" value="AAA+_ATPase"/>
</dbReference>
<evidence type="ECO:0000256" key="2">
    <source>
        <dbReference type="ARBA" id="ARBA00022741"/>
    </source>
</evidence>
<dbReference type="PROSITE" id="PS50893">
    <property type="entry name" value="ABC_TRANSPORTER_2"/>
    <property type="match status" value="1"/>
</dbReference>
<dbReference type="EMBL" id="CP003923">
    <property type="protein sequence ID" value="AIC95654.1"/>
    <property type="molecule type" value="Genomic_DNA"/>
</dbReference>
<dbReference type="eggNOG" id="COG1131">
    <property type="taxonomic scope" value="Bacteria"/>
</dbReference>
<evidence type="ECO:0000313" key="5">
    <source>
        <dbReference type="EMBL" id="AIC95654.1"/>
    </source>
</evidence>
<accession>A0A060M6E4</accession>
<dbReference type="SMART" id="SM00382">
    <property type="entry name" value="AAA"/>
    <property type="match status" value="1"/>
</dbReference>
<keyword evidence="3 5" id="KW-0067">ATP-binding</keyword>
<protein>
    <submittedName>
        <fullName evidence="5">ABC transporter ATP-binding protein</fullName>
    </submittedName>
</protein>
<dbReference type="AlphaFoldDB" id="A0A060M6E4"/>